<comment type="caution">
    <text evidence="1">The sequence shown here is derived from an EMBL/GenBank/DDBJ whole genome shotgun (WGS) entry which is preliminary data.</text>
</comment>
<sequence>MTDKFPGFDIVRRGYDRTQVDRFLEGGDGGPLGDAPQFTITRRGYDRSQVEDFLAALRSGGKQ</sequence>
<reference evidence="1 2" key="1">
    <citation type="submission" date="2024-06" db="EMBL/GenBank/DDBJ databases">
        <title>The Natural Products Discovery Center: Release of the First 8490 Sequenced Strains for Exploring Actinobacteria Biosynthetic Diversity.</title>
        <authorList>
            <person name="Kalkreuter E."/>
            <person name="Kautsar S.A."/>
            <person name="Yang D."/>
            <person name="Bader C.D."/>
            <person name="Teijaro C.N."/>
            <person name="Fluegel L."/>
            <person name="Davis C.M."/>
            <person name="Simpson J.R."/>
            <person name="Lauterbach L."/>
            <person name="Steele A.D."/>
            <person name="Gui C."/>
            <person name="Meng S."/>
            <person name="Li G."/>
            <person name="Viehrig K."/>
            <person name="Ye F."/>
            <person name="Su P."/>
            <person name="Kiefer A.F."/>
            <person name="Nichols A."/>
            <person name="Cepeda A.J."/>
            <person name="Yan W."/>
            <person name="Fan B."/>
            <person name="Jiang Y."/>
            <person name="Adhikari A."/>
            <person name="Zheng C.-J."/>
            <person name="Schuster L."/>
            <person name="Cowan T.M."/>
            <person name="Smanski M.J."/>
            <person name="Chevrette M.G."/>
            <person name="De Carvalho L.P.S."/>
            <person name="Shen B."/>
        </authorList>
    </citation>
    <scope>NUCLEOTIDE SEQUENCE [LARGE SCALE GENOMIC DNA]</scope>
    <source>
        <strain evidence="1 2">NPDC048946</strain>
    </source>
</reference>
<accession>A0ABV3DXR4</accession>
<keyword evidence="2" id="KW-1185">Reference proteome</keyword>
<protein>
    <recommendedName>
        <fullName evidence="3">DivIVA domain-containing protein</fullName>
    </recommendedName>
</protein>
<evidence type="ECO:0000313" key="1">
    <source>
        <dbReference type="EMBL" id="MEU8139929.1"/>
    </source>
</evidence>
<proteinExistence type="predicted"/>
<organism evidence="1 2">
    <name type="scientific">Streptodolium elevatio</name>
    <dbReference type="NCBI Taxonomy" id="3157996"/>
    <lineage>
        <taxon>Bacteria</taxon>
        <taxon>Bacillati</taxon>
        <taxon>Actinomycetota</taxon>
        <taxon>Actinomycetes</taxon>
        <taxon>Kitasatosporales</taxon>
        <taxon>Streptomycetaceae</taxon>
        <taxon>Streptodolium</taxon>
    </lineage>
</organism>
<gene>
    <name evidence="1" type="ORF">AB0C36_41340</name>
</gene>
<dbReference type="RefSeq" id="WP_358364514.1">
    <property type="nucleotide sequence ID" value="NZ_JBEZFP010000215.1"/>
</dbReference>
<evidence type="ECO:0000313" key="2">
    <source>
        <dbReference type="Proteomes" id="UP001551482"/>
    </source>
</evidence>
<dbReference type="Proteomes" id="UP001551482">
    <property type="component" value="Unassembled WGS sequence"/>
</dbReference>
<dbReference type="EMBL" id="JBEZFP010000215">
    <property type="protein sequence ID" value="MEU8139929.1"/>
    <property type="molecule type" value="Genomic_DNA"/>
</dbReference>
<name>A0ABV3DXR4_9ACTN</name>
<evidence type="ECO:0008006" key="3">
    <source>
        <dbReference type="Google" id="ProtNLM"/>
    </source>
</evidence>